<gene>
    <name evidence="2" type="ORF">A1OE_731</name>
</gene>
<organism evidence="2 3">
    <name type="scientific">Candidatus Endolissoclinum faulkneri L2</name>
    <dbReference type="NCBI Taxonomy" id="1193729"/>
    <lineage>
        <taxon>Bacteria</taxon>
        <taxon>Pseudomonadati</taxon>
        <taxon>Pseudomonadota</taxon>
        <taxon>Alphaproteobacteria</taxon>
        <taxon>Rhodospirillales</taxon>
        <taxon>Rhodospirillaceae</taxon>
        <taxon>Candidatus Endolissoclinum</taxon>
    </lineage>
</organism>
<dbReference type="HOGENOM" id="CLU_3248756_0_0_5"/>
<protein>
    <submittedName>
        <fullName evidence="2">Uncharacterized protein</fullName>
    </submittedName>
</protein>
<keyword evidence="3" id="KW-1185">Reference proteome</keyword>
<dbReference type="AlphaFoldDB" id="K7Z4I6"/>
<proteinExistence type="predicted"/>
<evidence type="ECO:0000313" key="3">
    <source>
        <dbReference type="Proteomes" id="UP000010077"/>
    </source>
</evidence>
<reference evidence="2 3" key="1">
    <citation type="journal article" date="2012" name="Proc. Natl. Acad. Sci. U.S.A.">
        <title>Genome streamlining and chemical defense in a coral reef symbiosis.</title>
        <authorList>
            <person name="Kwan J.C."/>
            <person name="Donia M.S."/>
            <person name="Han A.W."/>
            <person name="Hirose E."/>
            <person name="Haygood M.G."/>
            <person name="Schmidt E.W."/>
        </authorList>
    </citation>
    <scope>NUCLEOTIDE SEQUENCE [LARGE SCALE GENOMIC DNA]</scope>
    <source>
        <strain evidence="2 3">L2</strain>
    </source>
</reference>
<dbReference type="EMBL" id="CP003539">
    <property type="protein sequence ID" value="AFX98918.1"/>
    <property type="molecule type" value="Genomic_DNA"/>
</dbReference>
<accession>K7Z4I6</accession>
<keyword evidence="1" id="KW-0472">Membrane</keyword>
<name>K7Z4I6_9PROT</name>
<evidence type="ECO:0000313" key="2">
    <source>
        <dbReference type="EMBL" id="AFX98918.1"/>
    </source>
</evidence>
<evidence type="ECO:0000256" key="1">
    <source>
        <dbReference type="SAM" id="Phobius"/>
    </source>
</evidence>
<keyword evidence="1" id="KW-0812">Transmembrane</keyword>
<dbReference type="KEGG" id="thal:A1OE_731"/>
<dbReference type="Proteomes" id="UP000010077">
    <property type="component" value="Chromosome"/>
</dbReference>
<keyword evidence="1" id="KW-1133">Transmembrane helix</keyword>
<sequence length="42" mass="5059">MRLLKKEFLLTLLLEILMFFFCRIMVDCPIKDLVYCDSAIFL</sequence>
<feature type="transmembrane region" description="Helical" evidence="1">
    <location>
        <begin position="7"/>
        <end position="26"/>
    </location>
</feature>